<name>A0A398CKW2_9BACL</name>
<proteinExistence type="predicted"/>
<keyword evidence="3" id="KW-1185">Reference proteome</keyword>
<dbReference type="InterPro" id="IPR024975">
    <property type="entry name" value="NOV_C"/>
</dbReference>
<organism evidence="2 3">
    <name type="scientific">Cohnella faecalis</name>
    <dbReference type="NCBI Taxonomy" id="2315694"/>
    <lineage>
        <taxon>Bacteria</taxon>
        <taxon>Bacillati</taxon>
        <taxon>Bacillota</taxon>
        <taxon>Bacilli</taxon>
        <taxon>Bacillales</taxon>
        <taxon>Paenibacillaceae</taxon>
        <taxon>Cohnella</taxon>
    </lineage>
</organism>
<dbReference type="Proteomes" id="UP000266340">
    <property type="component" value="Unassembled WGS sequence"/>
</dbReference>
<evidence type="ECO:0000259" key="1">
    <source>
        <dbReference type="Pfam" id="PF13020"/>
    </source>
</evidence>
<dbReference type="AlphaFoldDB" id="A0A398CKW2"/>
<comment type="caution">
    <text evidence="2">The sequence shown here is derived from an EMBL/GenBank/DDBJ whole genome shotgun (WGS) entry which is preliminary data.</text>
</comment>
<sequence length="333" mass="39443">MSKSYLVEVSKWLYLFNNWSRDSEIPLSYSEAIYLRRKIKTDERLAPEKVLDELIEMDIIERRIDGRFEILTLSILAHKWIEEISGEGNFQLQKSHKHHIAKHYIKKWIIRPEIAGIFSLFVNEKNGQFFLEEHLFSDSLTFFKIKLLSFEVIYLKEGAYFLDSDFNFLIDGSRVNNVTTEKILLEQLELQHEIGLEGELWVVEYEKARIKKDHLGKGSQVERVSEQNVSLGYDVYSLVEPFEDERCIEVKTSRSPDISFYLTPNELTVAKMYGERYWIYLLVGKKKNMDPSKVYRIKNPARFFEDYDIKLHPSLYKVQLDVHQVSDYLDDLN</sequence>
<dbReference type="Pfam" id="PF13020">
    <property type="entry name" value="NOV_C"/>
    <property type="match status" value="1"/>
</dbReference>
<feature type="domain" description="Protein NO VEIN C-terminal" evidence="1">
    <location>
        <begin position="198"/>
        <end position="288"/>
    </location>
</feature>
<dbReference type="OrthoDB" id="9781481at2"/>
<reference evidence="2 3" key="1">
    <citation type="submission" date="2018-09" db="EMBL/GenBank/DDBJ databases">
        <title>Cohnella cavernae sp. nov., isolated from a karst cave.</title>
        <authorList>
            <person name="Zhu H."/>
        </authorList>
    </citation>
    <scope>NUCLEOTIDE SEQUENCE [LARGE SCALE GENOMIC DNA]</scope>
    <source>
        <strain evidence="2 3">K2E09-144</strain>
    </source>
</reference>
<dbReference type="EMBL" id="QXJM01000040">
    <property type="protein sequence ID" value="RIE01528.1"/>
    <property type="molecule type" value="Genomic_DNA"/>
</dbReference>
<evidence type="ECO:0000313" key="3">
    <source>
        <dbReference type="Proteomes" id="UP000266340"/>
    </source>
</evidence>
<accession>A0A398CKW2</accession>
<gene>
    <name evidence="2" type="ORF">D3H35_24560</name>
</gene>
<dbReference type="RefSeq" id="WP_119151781.1">
    <property type="nucleotide sequence ID" value="NZ_JBHSOV010000040.1"/>
</dbReference>
<evidence type="ECO:0000313" key="2">
    <source>
        <dbReference type="EMBL" id="RIE01528.1"/>
    </source>
</evidence>
<protein>
    <submittedName>
        <fullName evidence="2">DUF3883 domain-containing protein</fullName>
    </submittedName>
</protein>